<evidence type="ECO:0000313" key="2">
    <source>
        <dbReference type="Proteomes" id="UP001383192"/>
    </source>
</evidence>
<accession>A0AAW0BEA7</accession>
<keyword evidence="2" id="KW-1185">Reference proteome</keyword>
<feature type="non-terminal residue" evidence="1">
    <location>
        <position position="1"/>
    </location>
</feature>
<evidence type="ECO:0000313" key="1">
    <source>
        <dbReference type="EMBL" id="KAK7024246.1"/>
    </source>
</evidence>
<dbReference type="Proteomes" id="UP001383192">
    <property type="component" value="Unassembled WGS sequence"/>
</dbReference>
<comment type="caution">
    <text evidence="1">The sequence shown here is derived from an EMBL/GenBank/DDBJ whole genome shotgun (WGS) entry which is preliminary data.</text>
</comment>
<dbReference type="EMBL" id="JAYKXP010000129">
    <property type="protein sequence ID" value="KAK7024246.1"/>
    <property type="molecule type" value="Genomic_DNA"/>
</dbReference>
<proteinExistence type="predicted"/>
<gene>
    <name evidence="1" type="ORF">VNI00_016463</name>
</gene>
<name>A0AAW0BEA7_9AGAR</name>
<organism evidence="1 2">
    <name type="scientific">Paramarasmius palmivorus</name>
    <dbReference type="NCBI Taxonomy" id="297713"/>
    <lineage>
        <taxon>Eukaryota</taxon>
        <taxon>Fungi</taxon>
        <taxon>Dikarya</taxon>
        <taxon>Basidiomycota</taxon>
        <taxon>Agaricomycotina</taxon>
        <taxon>Agaricomycetes</taxon>
        <taxon>Agaricomycetidae</taxon>
        <taxon>Agaricales</taxon>
        <taxon>Marasmiineae</taxon>
        <taxon>Marasmiaceae</taxon>
        <taxon>Paramarasmius</taxon>
    </lineage>
</organism>
<sequence length="66" mass="7256">RGLEPRTAVLEAWQTAIVIVEDVQTDNRIVFQPPPIYDLPPTTAMSGDCVFVAPMFNLLLVSSVGR</sequence>
<dbReference type="AlphaFoldDB" id="A0AAW0BEA7"/>
<reference evidence="1 2" key="1">
    <citation type="submission" date="2024-01" db="EMBL/GenBank/DDBJ databases">
        <title>A draft genome for a cacao thread blight-causing isolate of Paramarasmius palmivorus.</title>
        <authorList>
            <person name="Baruah I.K."/>
            <person name="Bukari Y."/>
            <person name="Amoako-Attah I."/>
            <person name="Meinhardt L.W."/>
            <person name="Bailey B.A."/>
            <person name="Cohen S.P."/>
        </authorList>
    </citation>
    <scope>NUCLEOTIDE SEQUENCE [LARGE SCALE GENOMIC DNA]</scope>
    <source>
        <strain evidence="1 2">GH-12</strain>
    </source>
</reference>
<protein>
    <submittedName>
        <fullName evidence="1">Uncharacterized protein</fullName>
    </submittedName>
</protein>